<accession>A0A5J6GGP4</accession>
<dbReference type="PANTHER" id="PTHR30204:SF98">
    <property type="entry name" value="HTH-TYPE TRANSCRIPTIONAL REGULATOR ADHR"/>
    <property type="match status" value="1"/>
</dbReference>
<sequence>MSTDVGGLPTDESGELPADVADGLPIGKVAETTGLSVHALRFFEREGLFLREIPRSGGGQRIYAQTDVDWLLLCGRLRASGMPIATVKRFAALVRSGPGNEEDRLALLQEHERDVRARIDDLNSCLDVIHNKVDIYEHHVREGTAAGVWSPGNPLDAAPSPR</sequence>
<protein>
    <submittedName>
        <fullName evidence="4">MerR family transcriptional regulator</fullName>
    </submittedName>
</protein>
<dbReference type="EMBL" id="CP023699">
    <property type="protein sequence ID" value="QEU93171.1"/>
    <property type="molecule type" value="Genomic_DNA"/>
</dbReference>
<name>A0A5J6GGP4_STRKN</name>
<feature type="region of interest" description="Disordered" evidence="2">
    <location>
        <begin position="1"/>
        <end position="20"/>
    </location>
</feature>
<keyword evidence="1" id="KW-0238">DNA-binding</keyword>
<proteinExistence type="predicted"/>
<evidence type="ECO:0000256" key="2">
    <source>
        <dbReference type="SAM" id="MobiDB-lite"/>
    </source>
</evidence>
<dbReference type="InterPro" id="IPR000551">
    <property type="entry name" value="MerR-type_HTH_dom"/>
</dbReference>
<evidence type="ECO:0000313" key="5">
    <source>
        <dbReference type="Proteomes" id="UP000325529"/>
    </source>
</evidence>
<dbReference type="GO" id="GO:0003700">
    <property type="term" value="F:DNA-binding transcription factor activity"/>
    <property type="evidence" value="ECO:0007669"/>
    <property type="project" value="InterPro"/>
</dbReference>
<dbReference type="SUPFAM" id="SSF46955">
    <property type="entry name" value="Putative DNA-binding domain"/>
    <property type="match status" value="1"/>
</dbReference>
<dbReference type="Gene3D" id="1.10.1660.10">
    <property type="match status" value="1"/>
</dbReference>
<dbReference type="GO" id="GO:0003677">
    <property type="term" value="F:DNA binding"/>
    <property type="evidence" value="ECO:0007669"/>
    <property type="project" value="UniProtKB-KW"/>
</dbReference>
<dbReference type="AlphaFoldDB" id="A0A5J6GGP4"/>
<dbReference type="Proteomes" id="UP000325529">
    <property type="component" value="Chromosome"/>
</dbReference>
<dbReference type="InterPro" id="IPR009061">
    <property type="entry name" value="DNA-bd_dom_put_sf"/>
</dbReference>
<dbReference type="KEGG" id="ska:CP970_21600"/>
<dbReference type="SMART" id="SM00422">
    <property type="entry name" value="HTH_MERR"/>
    <property type="match status" value="1"/>
</dbReference>
<evidence type="ECO:0000313" key="4">
    <source>
        <dbReference type="EMBL" id="QEU93171.1"/>
    </source>
</evidence>
<evidence type="ECO:0000256" key="1">
    <source>
        <dbReference type="ARBA" id="ARBA00023125"/>
    </source>
</evidence>
<dbReference type="RefSeq" id="WP_079043673.1">
    <property type="nucleotide sequence ID" value="NZ_CP023699.1"/>
</dbReference>
<gene>
    <name evidence="4" type="ORF">CP970_21600</name>
</gene>
<feature type="domain" description="HTH merR-type" evidence="3">
    <location>
        <begin position="23"/>
        <end position="93"/>
    </location>
</feature>
<keyword evidence="5" id="KW-1185">Reference proteome</keyword>
<reference evidence="4 5" key="1">
    <citation type="submission" date="2017-09" db="EMBL/GenBank/DDBJ databases">
        <authorList>
            <person name="Lee N."/>
            <person name="Cho B.-K."/>
        </authorList>
    </citation>
    <scope>NUCLEOTIDE SEQUENCE [LARGE SCALE GENOMIC DNA]</scope>
    <source>
        <strain evidence="4 5">ATCC 12853</strain>
    </source>
</reference>
<dbReference type="CDD" id="cd01109">
    <property type="entry name" value="HTH_YyaN"/>
    <property type="match status" value="1"/>
</dbReference>
<organism evidence="4 5">
    <name type="scientific">Streptomyces kanamyceticus</name>
    <dbReference type="NCBI Taxonomy" id="1967"/>
    <lineage>
        <taxon>Bacteria</taxon>
        <taxon>Bacillati</taxon>
        <taxon>Actinomycetota</taxon>
        <taxon>Actinomycetes</taxon>
        <taxon>Kitasatosporales</taxon>
        <taxon>Streptomycetaceae</taxon>
        <taxon>Streptomyces</taxon>
    </lineage>
</organism>
<dbReference type="InterPro" id="IPR047057">
    <property type="entry name" value="MerR_fam"/>
</dbReference>
<dbReference type="OrthoDB" id="9802944at2"/>
<dbReference type="Pfam" id="PF13411">
    <property type="entry name" value="MerR_1"/>
    <property type="match status" value="1"/>
</dbReference>
<dbReference type="PROSITE" id="PS50937">
    <property type="entry name" value="HTH_MERR_2"/>
    <property type="match status" value="1"/>
</dbReference>
<dbReference type="PANTHER" id="PTHR30204">
    <property type="entry name" value="REDOX-CYCLING DRUG-SENSING TRANSCRIPTIONAL ACTIVATOR SOXR"/>
    <property type="match status" value="1"/>
</dbReference>
<evidence type="ECO:0000259" key="3">
    <source>
        <dbReference type="PROSITE" id="PS50937"/>
    </source>
</evidence>